<dbReference type="GO" id="GO:0046349">
    <property type="term" value="P:amino sugar biosynthetic process"/>
    <property type="evidence" value="ECO:0007669"/>
    <property type="project" value="UniProtKB-ARBA"/>
</dbReference>
<evidence type="ECO:0000256" key="2">
    <source>
        <dbReference type="ARBA" id="ARBA00004496"/>
    </source>
</evidence>
<dbReference type="InterPro" id="IPR035466">
    <property type="entry name" value="GlmS/AgaS_SIS"/>
</dbReference>
<feature type="initiator methionine" description="Removed" evidence="10">
    <location>
        <position position="1"/>
    </location>
</feature>
<comment type="subunit">
    <text evidence="10">Homodimer.</text>
</comment>
<organism evidence="13 14">
    <name type="scientific">Pajaroellobacter abortibovis</name>
    <dbReference type="NCBI Taxonomy" id="1882918"/>
    <lineage>
        <taxon>Bacteria</taxon>
        <taxon>Pseudomonadati</taxon>
        <taxon>Myxococcota</taxon>
        <taxon>Polyangia</taxon>
        <taxon>Polyangiales</taxon>
        <taxon>Polyangiaceae</taxon>
    </lineage>
</organism>
<gene>
    <name evidence="10" type="primary">glmS</name>
    <name evidence="13" type="ORF">BCY86_08005</name>
</gene>
<keyword evidence="9" id="KW-0315">Glutamine amidotransferase</keyword>
<dbReference type="GO" id="GO:0005975">
    <property type="term" value="P:carbohydrate metabolic process"/>
    <property type="evidence" value="ECO:0007669"/>
    <property type="project" value="UniProtKB-UniRule"/>
</dbReference>
<dbReference type="RefSeq" id="WP_075277290.1">
    <property type="nucleotide sequence ID" value="NZ_CP016908.1"/>
</dbReference>
<proteinExistence type="inferred from homology"/>
<accession>A0A1L6MYH0</accession>
<dbReference type="InterPro" id="IPR047084">
    <property type="entry name" value="GFAT_N"/>
</dbReference>
<evidence type="ECO:0000313" key="13">
    <source>
        <dbReference type="EMBL" id="APS00621.1"/>
    </source>
</evidence>
<dbReference type="OrthoDB" id="9761808at2"/>
<dbReference type="HAMAP" id="MF_00164">
    <property type="entry name" value="GlmS"/>
    <property type="match status" value="1"/>
</dbReference>
<dbReference type="PANTHER" id="PTHR10937:SF0">
    <property type="entry name" value="GLUTAMINE--FRUCTOSE-6-PHOSPHATE TRANSAMINASE (ISOMERIZING)"/>
    <property type="match status" value="1"/>
</dbReference>
<dbReference type="Pfam" id="PF01380">
    <property type="entry name" value="SIS"/>
    <property type="match status" value="2"/>
</dbReference>
<dbReference type="InterPro" id="IPR046348">
    <property type="entry name" value="SIS_dom_sf"/>
</dbReference>
<dbReference type="EMBL" id="CP016908">
    <property type="protein sequence ID" value="APS00621.1"/>
    <property type="molecule type" value="Genomic_DNA"/>
</dbReference>
<dbReference type="STRING" id="1882918.BCY86_08005"/>
<dbReference type="KEGG" id="pabo:BCY86_08005"/>
<dbReference type="SUPFAM" id="SSF53697">
    <property type="entry name" value="SIS domain"/>
    <property type="match status" value="1"/>
</dbReference>
<feature type="domain" description="SIS" evidence="12">
    <location>
        <begin position="459"/>
        <end position="611"/>
    </location>
</feature>
<dbReference type="FunFam" id="3.60.20.10:FF:000006">
    <property type="entry name" value="Glutamine--fructose-6-phosphate aminotransferase [isomerizing]"/>
    <property type="match status" value="1"/>
</dbReference>
<dbReference type="NCBIfam" id="NF001484">
    <property type="entry name" value="PRK00331.1"/>
    <property type="match status" value="1"/>
</dbReference>
<evidence type="ECO:0000256" key="10">
    <source>
        <dbReference type="HAMAP-Rule" id="MF_00164"/>
    </source>
</evidence>
<comment type="catalytic activity">
    <reaction evidence="1 10">
        <text>D-fructose 6-phosphate + L-glutamine = D-glucosamine 6-phosphate + L-glutamate</text>
        <dbReference type="Rhea" id="RHEA:13237"/>
        <dbReference type="ChEBI" id="CHEBI:29985"/>
        <dbReference type="ChEBI" id="CHEBI:58359"/>
        <dbReference type="ChEBI" id="CHEBI:58725"/>
        <dbReference type="ChEBI" id="CHEBI:61527"/>
        <dbReference type="EC" id="2.6.1.16"/>
    </reaction>
</comment>
<dbReference type="Gene3D" id="3.60.20.10">
    <property type="entry name" value="Glutamine Phosphoribosylpyrophosphate, subunit 1, domain 1"/>
    <property type="match status" value="1"/>
</dbReference>
<evidence type="ECO:0000256" key="3">
    <source>
        <dbReference type="ARBA" id="ARBA00012916"/>
    </source>
</evidence>
<keyword evidence="7 10" id="KW-0808">Transferase</keyword>
<evidence type="ECO:0000259" key="12">
    <source>
        <dbReference type="PROSITE" id="PS51464"/>
    </source>
</evidence>
<dbReference type="InterPro" id="IPR005855">
    <property type="entry name" value="GFAT"/>
</dbReference>
<feature type="domain" description="SIS" evidence="12">
    <location>
        <begin position="286"/>
        <end position="426"/>
    </location>
</feature>
<name>A0A1L6MYH0_9BACT</name>
<evidence type="ECO:0000256" key="7">
    <source>
        <dbReference type="ARBA" id="ARBA00022679"/>
    </source>
</evidence>
<reference evidence="13 14" key="1">
    <citation type="submission" date="2016-08" db="EMBL/GenBank/DDBJ databases">
        <title>Identification and validation of antigenic proteins from Pajaroellobacter abortibovis using de-novo genome sequence assembly and reverse vaccinology.</title>
        <authorList>
            <person name="Welly B.T."/>
            <person name="Miller M.R."/>
            <person name="Stott J.L."/>
            <person name="Blanchard M.T."/>
            <person name="Islas-Trejo A.D."/>
            <person name="O'Rourke S.M."/>
            <person name="Young A.E."/>
            <person name="Medrano J.F."/>
            <person name="Van Eenennaam A.L."/>
        </authorList>
    </citation>
    <scope>NUCLEOTIDE SEQUENCE [LARGE SCALE GENOMIC DNA]</scope>
    <source>
        <strain evidence="13 14">BTF92-0548A/99-0131</strain>
    </source>
</reference>
<dbReference type="GO" id="GO:0097367">
    <property type="term" value="F:carbohydrate derivative binding"/>
    <property type="evidence" value="ECO:0007669"/>
    <property type="project" value="InterPro"/>
</dbReference>
<dbReference type="GO" id="GO:0004360">
    <property type="term" value="F:glutamine-fructose-6-phosphate transaminase (isomerizing) activity"/>
    <property type="evidence" value="ECO:0007669"/>
    <property type="project" value="UniProtKB-UniRule"/>
</dbReference>
<dbReference type="CDD" id="cd05009">
    <property type="entry name" value="SIS_GlmS_GlmD_2"/>
    <property type="match status" value="1"/>
</dbReference>
<dbReference type="Pfam" id="PF13522">
    <property type="entry name" value="GATase_6"/>
    <property type="match status" value="1"/>
</dbReference>
<feature type="domain" description="Glutamine amidotransferase type-2" evidence="11">
    <location>
        <begin position="2"/>
        <end position="218"/>
    </location>
</feature>
<keyword evidence="14" id="KW-1185">Reference proteome</keyword>
<dbReference type="AlphaFoldDB" id="A0A1L6MYH0"/>
<dbReference type="InterPro" id="IPR035490">
    <property type="entry name" value="GlmS/FrlB_SIS"/>
</dbReference>
<comment type="subcellular location">
    <subcellularLocation>
        <location evidence="2 10">Cytoplasm</location>
    </subcellularLocation>
</comment>
<evidence type="ECO:0000256" key="5">
    <source>
        <dbReference type="ARBA" id="ARBA00022490"/>
    </source>
</evidence>
<dbReference type="EC" id="2.6.1.16" evidence="3 10"/>
<dbReference type="PROSITE" id="PS51464">
    <property type="entry name" value="SIS"/>
    <property type="match status" value="2"/>
</dbReference>
<dbReference type="PANTHER" id="PTHR10937">
    <property type="entry name" value="GLUCOSAMINE--FRUCTOSE-6-PHOSPHATE AMINOTRANSFERASE, ISOMERIZING"/>
    <property type="match status" value="1"/>
</dbReference>
<dbReference type="FunFam" id="3.40.50.10490:FF:000002">
    <property type="entry name" value="Glutamine--fructose-6-phosphate aminotransferase [isomerizing]"/>
    <property type="match status" value="1"/>
</dbReference>
<evidence type="ECO:0000259" key="11">
    <source>
        <dbReference type="PROSITE" id="PS51278"/>
    </source>
</evidence>
<comment type="function">
    <text evidence="10">Catalyzes the first step in hexosamine metabolism, converting fructose-6P into glucosamine-6P using glutamine as a nitrogen source.</text>
</comment>
<keyword evidence="8" id="KW-0677">Repeat</keyword>
<dbReference type="GO" id="GO:0006487">
    <property type="term" value="P:protein N-linked glycosylation"/>
    <property type="evidence" value="ECO:0007669"/>
    <property type="project" value="TreeGrafter"/>
</dbReference>
<evidence type="ECO:0000256" key="4">
    <source>
        <dbReference type="ARBA" id="ARBA00016090"/>
    </source>
</evidence>
<evidence type="ECO:0000313" key="14">
    <source>
        <dbReference type="Proteomes" id="UP000185544"/>
    </source>
</evidence>
<feature type="active site" description="For Fru-6P isomerization activity" evidence="10">
    <location>
        <position position="616"/>
    </location>
</feature>
<evidence type="ECO:0000256" key="6">
    <source>
        <dbReference type="ARBA" id="ARBA00022576"/>
    </source>
</evidence>
<dbReference type="InterPro" id="IPR001347">
    <property type="entry name" value="SIS_dom"/>
</dbReference>
<dbReference type="SUPFAM" id="SSF56235">
    <property type="entry name" value="N-terminal nucleophile aminohydrolases (Ntn hydrolases)"/>
    <property type="match status" value="1"/>
</dbReference>
<dbReference type="GO" id="GO:0006047">
    <property type="term" value="P:UDP-N-acetylglucosamine metabolic process"/>
    <property type="evidence" value="ECO:0007669"/>
    <property type="project" value="TreeGrafter"/>
</dbReference>
<dbReference type="Gene3D" id="3.40.50.10490">
    <property type="entry name" value="Glucose-6-phosphate isomerase like protein, domain 1"/>
    <property type="match status" value="2"/>
</dbReference>
<dbReference type="NCBIfam" id="TIGR01135">
    <property type="entry name" value="glmS"/>
    <property type="match status" value="1"/>
</dbReference>
<protein>
    <recommendedName>
        <fullName evidence="4 10">Glutamine--fructose-6-phosphate aminotransferase [isomerizing]</fullName>
        <ecNumber evidence="3 10">2.6.1.16</ecNumber>
    </recommendedName>
    <alternativeName>
        <fullName evidence="10">D-fructose-6-phosphate amidotransferase</fullName>
    </alternativeName>
    <alternativeName>
        <fullName evidence="10">GFAT</fullName>
    </alternativeName>
    <alternativeName>
        <fullName evidence="10">Glucosamine-6-phosphate synthase</fullName>
    </alternativeName>
    <alternativeName>
        <fullName evidence="10">Hexosephosphate aminotransferase</fullName>
    </alternativeName>
    <alternativeName>
        <fullName evidence="10">L-glutamine--D-fructose-6-phosphate amidotransferase</fullName>
    </alternativeName>
</protein>
<dbReference type="GO" id="GO:0006002">
    <property type="term" value="P:fructose 6-phosphate metabolic process"/>
    <property type="evidence" value="ECO:0007669"/>
    <property type="project" value="TreeGrafter"/>
</dbReference>
<dbReference type="CDD" id="cd00714">
    <property type="entry name" value="GFAT"/>
    <property type="match status" value="1"/>
</dbReference>
<dbReference type="InterPro" id="IPR017932">
    <property type="entry name" value="GATase_2_dom"/>
</dbReference>
<evidence type="ECO:0000256" key="1">
    <source>
        <dbReference type="ARBA" id="ARBA00001031"/>
    </source>
</evidence>
<dbReference type="Proteomes" id="UP000185544">
    <property type="component" value="Chromosome"/>
</dbReference>
<feature type="active site" description="Nucleophile; for GATase activity" evidence="10">
    <location>
        <position position="2"/>
    </location>
</feature>
<dbReference type="CDD" id="cd05008">
    <property type="entry name" value="SIS_GlmS_GlmD_1"/>
    <property type="match status" value="1"/>
</dbReference>
<evidence type="ECO:0000256" key="9">
    <source>
        <dbReference type="ARBA" id="ARBA00022962"/>
    </source>
</evidence>
<dbReference type="FunFam" id="3.40.50.10490:FF:000001">
    <property type="entry name" value="Glutamine--fructose-6-phosphate aminotransferase [isomerizing]"/>
    <property type="match status" value="1"/>
</dbReference>
<dbReference type="GO" id="GO:0005829">
    <property type="term" value="C:cytosol"/>
    <property type="evidence" value="ECO:0007669"/>
    <property type="project" value="TreeGrafter"/>
</dbReference>
<keyword evidence="6 10" id="KW-0032">Aminotransferase</keyword>
<dbReference type="InterPro" id="IPR029055">
    <property type="entry name" value="Ntn_hydrolases_N"/>
</dbReference>
<dbReference type="PROSITE" id="PS51278">
    <property type="entry name" value="GATASE_TYPE_2"/>
    <property type="match status" value="1"/>
</dbReference>
<keyword evidence="5 10" id="KW-0963">Cytoplasm</keyword>
<evidence type="ECO:0000256" key="8">
    <source>
        <dbReference type="ARBA" id="ARBA00022737"/>
    </source>
</evidence>
<sequence length="621" mass="68075">MCGIIAYVGGMQCEGVLMEGLRRLEYRGYDSAGLAVHAGETIKVMRAVGKLAQLEDALRYQPLSGTVGIGHTRWATHGRPSENNAHPHVAGKIVLVHNGILENHAALRKQLEKDGVRFASDTDTEVLAHLVDVECRRGVKTLAEAVRLALQGVRGAYAIAVMSMDMPGEIVIAKYHSPLVIGVGEQEMLAASDIVALLHSTRKIILLEDGEMALLQAAGVLLFKQDGSSFERAPKLISWSAAQAEKEGHKHFMLKEIHEQPRAFEDTLRGRINLREREIVAEEIGVSLSVADQIQRIYLIACGTSYYAALIGRYWIEQLARIPATVEIASEMRYRQPVFLGSDLVVAISQSGETLDTLAALQGVKAQVAYTLAIVNGVDSAIARMAHGSFYTHAGPEIGVASTKCFTTQLAALLLLAIEFGLRRGTLSLVAAHRLFEGLWRIPGKMRGVLHKSESIREIAGRHLTAKNMLFLGRGINYPIALEGALKLKELSYVHAEGYAAGEMKHGPIALIDEHMPVIAICPRDAHYEKMLSNMKEVQARGGQLIMVGTEGDEEMELFTALLSERASARRLDWIQIPSEEPELLPFLTALPLQLFAYHFADLKGTDIDQPRNLAKTVTVE</sequence>